<proteinExistence type="predicted"/>
<protein>
    <submittedName>
        <fullName evidence="1">Uncharacterized protein</fullName>
    </submittedName>
</protein>
<evidence type="ECO:0000313" key="1">
    <source>
        <dbReference type="EMBL" id="OCT73434.1"/>
    </source>
</evidence>
<organism evidence="1 2">
    <name type="scientific">Xenopus laevis</name>
    <name type="common">African clawed frog</name>
    <dbReference type="NCBI Taxonomy" id="8355"/>
    <lineage>
        <taxon>Eukaryota</taxon>
        <taxon>Metazoa</taxon>
        <taxon>Chordata</taxon>
        <taxon>Craniata</taxon>
        <taxon>Vertebrata</taxon>
        <taxon>Euteleostomi</taxon>
        <taxon>Amphibia</taxon>
        <taxon>Batrachia</taxon>
        <taxon>Anura</taxon>
        <taxon>Pipoidea</taxon>
        <taxon>Pipidae</taxon>
        <taxon>Xenopodinae</taxon>
        <taxon>Xenopus</taxon>
        <taxon>Xenopus</taxon>
    </lineage>
</organism>
<name>A0A974CHJ8_XENLA</name>
<dbReference type="Proteomes" id="UP000694892">
    <property type="component" value="Chromosome 7L"/>
</dbReference>
<sequence length="121" mass="13396">MSVAPGGFLGDDDDVLHPQETGNWRGHIGNGTKLMRLGSGADHMEEVRLELAGACAVVTHEFWAGGEIMILLVFSVSSSHSSEVWECGKSFSHQWCWAHWHQLVVHVGRGLDWSRRAEGLF</sequence>
<gene>
    <name evidence="1" type="ORF">XELAEV_18036411mg</name>
</gene>
<dbReference type="EMBL" id="CM004478">
    <property type="protein sequence ID" value="OCT73434.1"/>
    <property type="molecule type" value="Genomic_DNA"/>
</dbReference>
<accession>A0A974CHJ8</accession>
<evidence type="ECO:0000313" key="2">
    <source>
        <dbReference type="Proteomes" id="UP000694892"/>
    </source>
</evidence>
<reference evidence="2" key="1">
    <citation type="journal article" date="2016" name="Nature">
        <title>Genome evolution in the allotetraploid frog Xenopus laevis.</title>
        <authorList>
            <person name="Session A.M."/>
            <person name="Uno Y."/>
            <person name="Kwon T."/>
            <person name="Chapman J.A."/>
            <person name="Toyoda A."/>
            <person name="Takahashi S."/>
            <person name="Fukui A."/>
            <person name="Hikosaka A."/>
            <person name="Suzuki A."/>
            <person name="Kondo M."/>
            <person name="van Heeringen S.J."/>
            <person name="Quigley I."/>
            <person name="Heinz S."/>
            <person name="Ogino H."/>
            <person name="Ochi H."/>
            <person name="Hellsten U."/>
            <person name="Lyons J.B."/>
            <person name="Simakov O."/>
            <person name="Putnam N."/>
            <person name="Stites J."/>
            <person name="Kuroki Y."/>
            <person name="Tanaka T."/>
            <person name="Michiue T."/>
            <person name="Watanabe M."/>
            <person name="Bogdanovic O."/>
            <person name="Lister R."/>
            <person name="Georgiou G."/>
            <person name="Paranjpe S.S."/>
            <person name="van Kruijsbergen I."/>
            <person name="Shu S."/>
            <person name="Carlson J."/>
            <person name="Kinoshita T."/>
            <person name="Ohta Y."/>
            <person name="Mawaribuchi S."/>
            <person name="Jenkins J."/>
            <person name="Grimwood J."/>
            <person name="Schmutz J."/>
            <person name="Mitros T."/>
            <person name="Mozaffari S.V."/>
            <person name="Suzuki Y."/>
            <person name="Haramoto Y."/>
            <person name="Yamamoto T.S."/>
            <person name="Takagi C."/>
            <person name="Heald R."/>
            <person name="Miller K."/>
            <person name="Haudenschild C."/>
            <person name="Kitzman J."/>
            <person name="Nakayama T."/>
            <person name="Izutsu Y."/>
            <person name="Robert J."/>
            <person name="Fortriede J."/>
            <person name="Burns K."/>
            <person name="Lotay V."/>
            <person name="Karimi K."/>
            <person name="Yasuoka Y."/>
            <person name="Dichmann D.S."/>
            <person name="Flajnik M.F."/>
            <person name="Houston D.W."/>
            <person name="Shendure J."/>
            <person name="DuPasquier L."/>
            <person name="Vize P.D."/>
            <person name="Zorn A.M."/>
            <person name="Ito M."/>
            <person name="Marcotte E.M."/>
            <person name="Wallingford J.B."/>
            <person name="Ito Y."/>
            <person name="Asashima M."/>
            <person name="Ueno N."/>
            <person name="Matsuda Y."/>
            <person name="Veenstra G.J."/>
            <person name="Fujiyama A."/>
            <person name="Harland R.M."/>
            <person name="Taira M."/>
            <person name="Rokhsar D.S."/>
        </authorList>
    </citation>
    <scope>NUCLEOTIDE SEQUENCE [LARGE SCALE GENOMIC DNA]</scope>
    <source>
        <strain evidence="2">J</strain>
    </source>
</reference>
<dbReference type="AlphaFoldDB" id="A0A974CHJ8"/>